<reference evidence="5 6" key="1">
    <citation type="submission" date="2022-12" db="EMBL/GenBank/DDBJ databases">
        <title>Chromosome-level genome of Tegillarca granosa.</title>
        <authorList>
            <person name="Kim J."/>
        </authorList>
    </citation>
    <scope>NUCLEOTIDE SEQUENCE [LARGE SCALE GENOMIC DNA]</scope>
    <source>
        <strain evidence="5">Teg-2019</strain>
        <tissue evidence="5">Adductor muscle</tissue>
    </source>
</reference>
<evidence type="ECO:0000256" key="1">
    <source>
        <dbReference type="ARBA" id="ARBA00004604"/>
    </source>
</evidence>
<gene>
    <name evidence="5" type="ORF">KUTeg_002656</name>
</gene>
<dbReference type="Pfam" id="PF15341">
    <property type="entry name" value="SLX9"/>
    <property type="match status" value="1"/>
</dbReference>
<name>A0ABQ9FUZ1_TEGGR</name>
<dbReference type="EMBL" id="JARBDR010000141">
    <property type="protein sequence ID" value="KAJ8321069.1"/>
    <property type="molecule type" value="Genomic_DNA"/>
</dbReference>
<evidence type="ECO:0000313" key="5">
    <source>
        <dbReference type="EMBL" id="KAJ8321069.1"/>
    </source>
</evidence>
<comment type="subcellular location">
    <subcellularLocation>
        <location evidence="1">Nucleus</location>
        <location evidence="1">Nucleolus</location>
    </subcellularLocation>
</comment>
<comment type="caution">
    <text evidence="5">The sequence shown here is derived from an EMBL/GenBank/DDBJ whole genome shotgun (WGS) entry which is preliminary data.</text>
</comment>
<feature type="compositionally biased region" description="Basic and acidic residues" evidence="4">
    <location>
        <begin position="119"/>
        <end position="133"/>
    </location>
</feature>
<feature type="compositionally biased region" description="Basic residues" evidence="4">
    <location>
        <begin position="1"/>
        <end position="11"/>
    </location>
</feature>
<feature type="compositionally biased region" description="Basic and acidic residues" evidence="4">
    <location>
        <begin position="15"/>
        <end position="26"/>
    </location>
</feature>
<organism evidence="5 6">
    <name type="scientific">Tegillarca granosa</name>
    <name type="common">Malaysian cockle</name>
    <name type="synonym">Anadara granosa</name>
    <dbReference type="NCBI Taxonomy" id="220873"/>
    <lineage>
        <taxon>Eukaryota</taxon>
        <taxon>Metazoa</taxon>
        <taxon>Spiralia</taxon>
        <taxon>Lophotrochozoa</taxon>
        <taxon>Mollusca</taxon>
        <taxon>Bivalvia</taxon>
        <taxon>Autobranchia</taxon>
        <taxon>Pteriomorphia</taxon>
        <taxon>Arcoida</taxon>
        <taxon>Arcoidea</taxon>
        <taxon>Arcidae</taxon>
        <taxon>Tegillarca</taxon>
    </lineage>
</organism>
<dbReference type="Proteomes" id="UP001217089">
    <property type="component" value="Unassembled WGS sequence"/>
</dbReference>
<protein>
    <submittedName>
        <fullName evidence="5">Uncharacterized protein</fullName>
    </submittedName>
</protein>
<keyword evidence="6" id="KW-1185">Reference proteome</keyword>
<accession>A0ABQ9FUZ1</accession>
<evidence type="ECO:0000256" key="2">
    <source>
        <dbReference type="ARBA" id="ARBA00011022"/>
    </source>
</evidence>
<sequence>MGKVKRGRQKFHTPAVKEKKPTSSDKVEVVDMMDTEGKDSSINMFSSLSDPNTNIFKVRLFNRFVHNFDILELGGIEAAKKEAQERKKKQQTPVVGDIGLLGEALPTLDLLLKGSTGPESRDIQQKTRSIPKEKNRKKQMLQDIALFQQVFKHPTYQENPTGTISEHLHNKLKQDEEMDT</sequence>
<dbReference type="PANTHER" id="PTHR31109">
    <property type="entry name" value="PROTEIN FAM207A"/>
    <property type="match status" value="1"/>
</dbReference>
<evidence type="ECO:0000256" key="4">
    <source>
        <dbReference type="SAM" id="MobiDB-lite"/>
    </source>
</evidence>
<feature type="region of interest" description="Disordered" evidence="4">
    <location>
        <begin position="1"/>
        <end position="26"/>
    </location>
</feature>
<keyword evidence="3" id="KW-0539">Nucleus</keyword>
<feature type="region of interest" description="Disordered" evidence="4">
    <location>
        <begin position="156"/>
        <end position="180"/>
    </location>
</feature>
<dbReference type="InterPro" id="IPR028160">
    <property type="entry name" value="Slx9-like"/>
</dbReference>
<evidence type="ECO:0000313" key="6">
    <source>
        <dbReference type="Proteomes" id="UP001217089"/>
    </source>
</evidence>
<proteinExistence type="inferred from homology"/>
<comment type="similarity">
    <text evidence="2">Belongs to the SLX9 family.</text>
</comment>
<feature type="compositionally biased region" description="Basic and acidic residues" evidence="4">
    <location>
        <begin position="166"/>
        <end position="180"/>
    </location>
</feature>
<feature type="region of interest" description="Disordered" evidence="4">
    <location>
        <begin position="113"/>
        <end position="138"/>
    </location>
</feature>
<evidence type="ECO:0000256" key="3">
    <source>
        <dbReference type="ARBA" id="ARBA00023242"/>
    </source>
</evidence>
<dbReference type="PANTHER" id="PTHR31109:SF2">
    <property type="entry name" value="RIBOSOME BIOGENESIS PROTEIN SLX9 HOMOLOG"/>
    <property type="match status" value="1"/>
</dbReference>